<sequence length="89" mass="10424">MNKTEAGTILNKLRTARDASNWEGKFTSEIRSATLQHRLTNIAEPLDIAIKMVEHELERLRNRSKVNRKAQRKAERDKQRPTYSQYADK</sequence>
<organism evidence="2 3">
    <name type="scientific">Xanthomonas phage XAJ2</name>
    <dbReference type="NCBI Taxonomy" id="1775249"/>
    <lineage>
        <taxon>Viruses</taxon>
        <taxon>Duplodnaviria</taxon>
        <taxon>Heunggongvirae</taxon>
        <taxon>Uroviricota</taxon>
        <taxon>Caudoviricetes</taxon>
        <taxon>Caudoviricetes incertae sedis</taxon>
        <taxon>Xajduovirus</taxon>
        <taxon>Xajduovirus XAJ2</taxon>
    </lineage>
</organism>
<reference evidence="2 3" key="1">
    <citation type="submission" date="2015-11" db="EMBL/GenBank/DDBJ databases">
        <title>Bacteriophages of Xanthomonas arboricola pv. juglandis: Characterization of two phages.</title>
        <authorList>
            <person name="Domotor D."/>
            <person name="Frank T."/>
            <person name="Rakhely G."/>
            <person name="Doffkay Z."/>
            <person name="Schneider G."/>
            <person name="Kovacs T."/>
        </authorList>
    </citation>
    <scope>NUCLEOTIDE SEQUENCE [LARGE SCALE GENOMIC DNA]</scope>
</reference>
<keyword evidence="3" id="KW-1185">Reference proteome</keyword>
<dbReference type="Proteomes" id="UP000225190">
    <property type="component" value="Segment"/>
</dbReference>
<protein>
    <submittedName>
        <fullName evidence="2">Uncharacterized protein</fullName>
    </submittedName>
</protein>
<proteinExistence type="predicted"/>
<evidence type="ECO:0000256" key="1">
    <source>
        <dbReference type="SAM" id="MobiDB-lite"/>
    </source>
</evidence>
<feature type="compositionally biased region" description="Basic residues" evidence="1">
    <location>
        <begin position="62"/>
        <end position="71"/>
    </location>
</feature>
<accession>A0A1I9L2J0</accession>
<evidence type="ECO:0000313" key="3">
    <source>
        <dbReference type="Proteomes" id="UP000225190"/>
    </source>
</evidence>
<name>A0A1I9L2J0_9CAUD</name>
<dbReference type="EMBL" id="KU197014">
    <property type="protein sequence ID" value="AMW36177.1"/>
    <property type="molecule type" value="Genomic_DNA"/>
</dbReference>
<feature type="region of interest" description="Disordered" evidence="1">
    <location>
        <begin position="62"/>
        <end position="89"/>
    </location>
</feature>
<evidence type="ECO:0000313" key="2">
    <source>
        <dbReference type="EMBL" id="AMW36177.1"/>
    </source>
</evidence>